<dbReference type="InterPro" id="IPR018720">
    <property type="entry name" value="DUF2249"/>
</dbReference>
<sequence>MKEIVFAEKLHAPDIEAKIRHPRIFEVFDGLEKGEYLQLSNDHDPKPLHYQFIMEREGEFTWEYLEEGPNRWCVAIGKI</sequence>
<dbReference type="RefSeq" id="WP_390271973.1">
    <property type="nucleotide sequence ID" value="NZ_JBHRSA010000041.1"/>
</dbReference>
<comment type="caution">
    <text evidence="2">The sequence shown here is derived from an EMBL/GenBank/DDBJ whole genome shotgun (WGS) entry which is preliminary data.</text>
</comment>
<dbReference type="Pfam" id="PF10006">
    <property type="entry name" value="DUF2249"/>
    <property type="match status" value="1"/>
</dbReference>
<dbReference type="EMBL" id="JBHRSA010000041">
    <property type="protein sequence ID" value="MFC3040594.1"/>
    <property type="molecule type" value="Genomic_DNA"/>
</dbReference>
<evidence type="ECO:0000313" key="3">
    <source>
        <dbReference type="Proteomes" id="UP001595279"/>
    </source>
</evidence>
<proteinExistence type="predicted"/>
<dbReference type="Proteomes" id="UP001595279">
    <property type="component" value="Unassembled WGS sequence"/>
</dbReference>
<evidence type="ECO:0000259" key="1">
    <source>
        <dbReference type="Pfam" id="PF10006"/>
    </source>
</evidence>
<reference evidence="3" key="1">
    <citation type="journal article" date="2019" name="Int. J. Syst. Evol. Microbiol.">
        <title>The Global Catalogue of Microorganisms (GCM) 10K type strain sequencing project: providing services to taxonomists for standard genome sequencing and annotation.</title>
        <authorList>
            <consortium name="The Broad Institute Genomics Platform"/>
            <consortium name="The Broad Institute Genome Sequencing Center for Infectious Disease"/>
            <person name="Wu L."/>
            <person name="Ma J."/>
        </authorList>
    </citation>
    <scope>NUCLEOTIDE SEQUENCE [LARGE SCALE GENOMIC DNA]</scope>
    <source>
        <strain evidence="3">KCTC 13128</strain>
    </source>
</reference>
<organism evidence="2 3">
    <name type="scientific">Virgibacillus xinjiangensis</name>
    <dbReference type="NCBI Taxonomy" id="393090"/>
    <lineage>
        <taxon>Bacteria</taxon>
        <taxon>Bacillati</taxon>
        <taxon>Bacillota</taxon>
        <taxon>Bacilli</taxon>
        <taxon>Bacillales</taxon>
        <taxon>Bacillaceae</taxon>
        <taxon>Virgibacillus</taxon>
    </lineage>
</organism>
<accession>A0ABV7CVV4</accession>
<feature type="domain" description="DUF2249" evidence="1">
    <location>
        <begin position="14"/>
        <end position="78"/>
    </location>
</feature>
<name>A0ABV7CVV4_9BACI</name>
<keyword evidence="3" id="KW-1185">Reference proteome</keyword>
<gene>
    <name evidence="2" type="ORF">ACFOGI_10085</name>
</gene>
<evidence type="ECO:0000313" key="2">
    <source>
        <dbReference type="EMBL" id="MFC3040594.1"/>
    </source>
</evidence>
<protein>
    <submittedName>
        <fullName evidence="2">DUF2249 domain-containing protein</fullName>
    </submittedName>
</protein>